<evidence type="ECO:0000256" key="1">
    <source>
        <dbReference type="ARBA" id="ARBA00022723"/>
    </source>
</evidence>
<dbReference type="Proteomes" id="UP001437256">
    <property type="component" value="Unassembled WGS sequence"/>
</dbReference>
<evidence type="ECO:0000259" key="5">
    <source>
        <dbReference type="PROSITE" id="PS50865"/>
    </source>
</evidence>
<evidence type="ECO:0000256" key="4">
    <source>
        <dbReference type="PROSITE-ProRule" id="PRU00134"/>
    </source>
</evidence>
<dbReference type="SUPFAM" id="SSF144232">
    <property type="entry name" value="HIT/MYND zinc finger-like"/>
    <property type="match status" value="1"/>
</dbReference>
<dbReference type="PROSITE" id="PS50865">
    <property type="entry name" value="ZF_MYND_2"/>
    <property type="match status" value="1"/>
</dbReference>
<evidence type="ECO:0000256" key="2">
    <source>
        <dbReference type="ARBA" id="ARBA00022771"/>
    </source>
</evidence>
<name>A0ABR2ZJ10_9AGAR</name>
<gene>
    <name evidence="6" type="ORF">AAF712_012281</name>
</gene>
<protein>
    <recommendedName>
        <fullName evidence="5">MYND-type domain-containing protein</fullName>
    </recommendedName>
</protein>
<proteinExistence type="predicted"/>
<accession>A0ABR2ZJ10</accession>
<dbReference type="InterPro" id="IPR002893">
    <property type="entry name" value="Znf_MYND"/>
</dbReference>
<keyword evidence="1" id="KW-0479">Metal-binding</keyword>
<keyword evidence="3" id="KW-0862">Zinc</keyword>
<dbReference type="Pfam" id="PF01753">
    <property type="entry name" value="zf-MYND"/>
    <property type="match status" value="1"/>
</dbReference>
<evidence type="ECO:0000256" key="3">
    <source>
        <dbReference type="ARBA" id="ARBA00022833"/>
    </source>
</evidence>
<evidence type="ECO:0000313" key="6">
    <source>
        <dbReference type="EMBL" id="KAL0060944.1"/>
    </source>
</evidence>
<dbReference type="Gene3D" id="6.10.140.2220">
    <property type="match status" value="1"/>
</dbReference>
<dbReference type="EMBL" id="JBBXMP010000156">
    <property type="protein sequence ID" value="KAL0060944.1"/>
    <property type="molecule type" value="Genomic_DNA"/>
</dbReference>
<organism evidence="6 7">
    <name type="scientific">Marasmius tenuissimus</name>
    <dbReference type="NCBI Taxonomy" id="585030"/>
    <lineage>
        <taxon>Eukaryota</taxon>
        <taxon>Fungi</taxon>
        <taxon>Dikarya</taxon>
        <taxon>Basidiomycota</taxon>
        <taxon>Agaricomycotina</taxon>
        <taxon>Agaricomycetes</taxon>
        <taxon>Agaricomycetidae</taxon>
        <taxon>Agaricales</taxon>
        <taxon>Marasmiineae</taxon>
        <taxon>Marasmiaceae</taxon>
        <taxon>Marasmius</taxon>
    </lineage>
</organism>
<sequence>MASLQLLINAAMRESNYDVAIKRLGDRIQETTPPETLHKVILVFFHHLSFPPPRAAEFERDIHRIHTASLSLGALSRAISGNPQAVLPSRITPFWPSVWSWLSFFIAEIISDNRADSTFSRFDVEYSASSLVDNLLVIPEVAELMLKTNSFVPLITEFRLLDTRLHAESLRHLHHAFRTLQRRQHDWSCWQQQCLVVLNAKPVPTVSAFLGAIMREATSTTHEIDETSLSSNILMIIHFAALSSALSLAFVRSGASKWMARLIKRLTKVPFNPDTSHNVIGFMKGCISYIETQCQTHGYPCIVEAIDNRILESIYDAGLLIYVDLRSRLTVTGDRHLQDQCVELIRLIGCYASYIPVLRALRRSLSRVDRLQARTLPQKVEETFKLLRDVASLRIEDKRTCPSLSACGNPRCPNGLEDYLGPTRRCSGCTISLYCSKECQRASWKSAHRDQCKIIADIRAREGGFPRLGAVDQLGPQQTAFCFWQMENDSSRHLKSRSPDNPFEEERASRERHAGILVMRIDYRTLPPRVSFPTLEHCHSEDEDASSLNGLTGNVVVESLFSLSVPQQKEWDVWLSGNHGRYGRLVYGIFPHPKARRFSALHFIPEPRTSK</sequence>
<dbReference type="PROSITE" id="PS01360">
    <property type="entry name" value="ZF_MYND_1"/>
    <property type="match status" value="1"/>
</dbReference>
<reference evidence="6 7" key="1">
    <citation type="submission" date="2024-05" db="EMBL/GenBank/DDBJ databases">
        <title>A draft genome resource for the thread blight pathogen Marasmius tenuissimus strain MS-2.</title>
        <authorList>
            <person name="Yulfo-Soto G.E."/>
            <person name="Baruah I.K."/>
            <person name="Amoako-Attah I."/>
            <person name="Bukari Y."/>
            <person name="Meinhardt L.W."/>
            <person name="Bailey B.A."/>
            <person name="Cohen S.P."/>
        </authorList>
    </citation>
    <scope>NUCLEOTIDE SEQUENCE [LARGE SCALE GENOMIC DNA]</scope>
    <source>
        <strain evidence="6 7">MS-2</strain>
    </source>
</reference>
<evidence type="ECO:0000313" key="7">
    <source>
        <dbReference type="Proteomes" id="UP001437256"/>
    </source>
</evidence>
<comment type="caution">
    <text evidence="6">The sequence shown here is derived from an EMBL/GenBank/DDBJ whole genome shotgun (WGS) entry which is preliminary data.</text>
</comment>
<keyword evidence="7" id="KW-1185">Reference proteome</keyword>
<keyword evidence="2 4" id="KW-0863">Zinc-finger</keyword>
<feature type="domain" description="MYND-type" evidence="5">
    <location>
        <begin position="404"/>
        <end position="452"/>
    </location>
</feature>